<keyword evidence="2" id="KW-1185">Reference proteome</keyword>
<dbReference type="EMBL" id="CM007381">
    <property type="protein sequence ID" value="ONK80256.1"/>
    <property type="molecule type" value="Genomic_DNA"/>
</dbReference>
<reference evidence="2" key="1">
    <citation type="journal article" date="2017" name="Nat. Commun.">
        <title>The asparagus genome sheds light on the origin and evolution of a young Y chromosome.</title>
        <authorList>
            <person name="Harkess A."/>
            <person name="Zhou J."/>
            <person name="Xu C."/>
            <person name="Bowers J.E."/>
            <person name="Van der Hulst R."/>
            <person name="Ayyampalayam S."/>
            <person name="Mercati F."/>
            <person name="Riccardi P."/>
            <person name="McKain M.R."/>
            <person name="Kakrana A."/>
            <person name="Tang H."/>
            <person name="Ray J."/>
            <person name="Groenendijk J."/>
            <person name="Arikit S."/>
            <person name="Mathioni S.M."/>
            <person name="Nakano M."/>
            <person name="Shan H."/>
            <person name="Telgmann-Rauber A."/>
            <person name="Kanno A."/>
            <person name="Yue Z."/>
            <person name="Chen H."/>
            <person name="Li W."/>
            <person name="Chen Y."/>
            <person name="Xu X."/>
            <person name="Zhang Y."/>
            <person name="Luo S."/>
            <person name="Chen H."/>
            <person name="Gao J."/>
            <person name="Mao Z."/>
            <person name="Pires J.C."/>
            <person name="Luo M."/>
            <person name="Kudrna D."/>
            <person name="Wing R.A."/>
            <person name="Meyers B.C."/>
            <person name="Yi K."/>
            <person name="Kong H."/>
            <person name="Lavrijsen P."/>
            <person name="Sunseri F."/>
            <person name="Falavigna A."/>
            <person name="Ye Y."/>
            <person name="Leebens-Mack J.H."/>
            <person name="Chen G."/>
        </authorList>
    </citation>
    <scope>NUCLEOTIDE SEQUENCE [LARGE SCALE GENOMIC DNA]</scope>
    <source>
        <strain evidence="2">cv. DH0086</strain>
    </source>
</reference>
<dbReference type="Proteomes" id="UP000243459">
    <property type="component" value="Chromosome 1"/>
</dbReference>
<evidence type="ECO:0000313" key="1">
    <source>
        <dbReference type="EMBL" id="ONK80256.1"/>
    </source>
</evidence>
<organism evidence="1 2">
    <name type="scientific">Asparagus officinalis</name>
    <name type="common">Garden asparagus</name>
    <dbReference type="NCBI Taxonomy" id="4686"/>
    <lineage>
        <taxon>Eukaryota</taxon>
        <taxon>Viridiplantae</taxon>
        <taxon>Streptophyta</taxon>
        <taxon>Embryophyta</taxon>
        <taxon>Tracheophyta</taxon>
        <taxon>Spermatophyta</taxon>
        <taxon>Magnoliopsida</taxon>
        <taxon>Liliopsida</taxon>
        <taxon>Asparagales</taxon>
        <taxon>Asparagaceae</taxon>
        <taxon>Asparagoideae</taxon>
        <taxon>Asparagus</taxon>
    </lineage>
</organism>
<proteinExistence type="predicted"/>
<name>A0A5P1FPL7_ASPOF</name>
<dbReference type="OrthoDB" id="686565at2759"/>
<gene>
    <name evidence="1" type="ORF">A4U43_C01F15630</name>
</gene>
<dbReference type="AlphaFoldDB" id="A0A5P1FPL7"/>
<protein>
    <submittedName>
        <fullName evidence="1">Uncharacterized protein</fullName>
    </submittedName>
</protein>
<evidence type="ECO:0000313" key="2">
    <source>
        <dbReference type="Proteomes" id="UP000243459"/>
    </source>
</evidence>
<dbReference type="PANTHER" id="PTHR34287">
    <property type="entry name" value="OS06G0551500 PROTEIN-RELATED"/>
    <property type="match status" value="1"/>
</dbReference>
<sequence length="86" mass="9616">MDDEPSSLVRIQLVSKPVSDGLLVKFPDMSEFDFEYEKSALWSPPVPVPHANFSRSPQVKLSGDGSSLKKASRRRHTVCLHVICFS</sequence>
<dbReference type="OMA" id="MIAPPEE"/>
<accession>A0A5P1FPL7</accession>
<dbReference type="Gramene" id="ONK80256">
    <property type="protein sequence ID" value="ONK80256"/>
    <property type="gene ID" value="A4U43_C01F15630"/>
</dbReference>